<dbReference type="GO" id="GO:0005509">
    <property type="term" value="F:calcium ion binding"/>
    <property type="evidence" value="ECO:0007669"/>
    <property type="project" value="InterPro"/>
</dbReference>
<evidence type="ECO:0000256" key="8">
    <source>
        <dbReference type="PIRSR" id="PIRSR601211-2"/>
    </source>
</evidence>
<feature type="disulfide bond" evidence="9">
    <location>
        <begin position="142"/>
        <end position="159"/>
    </location>
</feature>
<evidence type="ECO:0000256" key="9">
    <source>
        <dbReference type="PIRSR" id="PIRSR601211-3"/>
    </source>
</evidence>
<dbReference type="GO" id="GO:0004623">
    <property type="term" value="F:phospholipase A2 activity"/>
    <property type="evidence" value="ECO:0007669"/>
    <property type="project" value="UniProtKB-EC"/>
</dbReference>
<keyword evidence="10" id="KW-0443">Lipid metabolism</keyword>
<keyword evidence="6 9" id="KW-1015">Disulfide bond</keyword>
<evidence type="ECO:0000313" key="12">
    <source>
        <dbReference type="Proteomes" id="UP000694867"/>
    </source>
</evidence>
<dbReference type="PROSITE" id="PS00119">
    <property type="entry name" value="PA2_ASP"/>
    <property type="match status" value="1"/>
</dbReference>
<evidence type="ECO:0000256" key="2">
    <source>
        <dbReference type="ARBA" id="ARBA00004613"/>
    </source>
</evidence>
<feature type="disulfide bond" evidence="9">
    <location>
        <begin position="92"/>
        <end position="108"/>
    </location>
</feature>
<evidence type="ECO:0000256" key="4">
    <source>
        <dbReference type="ARBA" id="ARBA00022525"/>
    </source>
</evidence>
<evidence type="ECO:0000259" key="11">
    <source>
        <dbReference type="SMART" id="SM00085"/>
    </source>
</evidence>
<name>A0AAJ6VVJ6_9ACAR</name>
<dbReference type="PROSITE" id="PS00118">
    <property type="entry name" value="PA2_HIS"/>
    <property type="match status" value="1"/>
</dbReference>
<organism evidence="12 13">
    <name type="scientific">Galendromus occidentalis</name>
    <name type="common">western predatory mite</name>
    <dbReference type="NCBI Taxonomy" id="34638"/>
    <lineage>
        <taxon>Eukaryota</taxon>
        <taxon>Metazoa</taxon>
        <taxon>Ecdysozoa</taxon>
        <taxon>Arthropoda</taxon>
        <taxon>Chelicerata</taxon>
        <taxon>Arachnida</taxon>
        <taxon>Acari</taxon>
        <taxon>Parasitiformes</taxon>
        <taxon>Mesostigmata</taxon>
        <taxon>Gamasina</taxon>
        <taxon>Phytoseioidea</taxon>
        <taxon>Phytoseiidae</taxon>
        <taxon>Typhlodrominae</taxon>
        <taxon>Galendromus</taxon>
    </lineage>
</organism>
<dbReference type="GeneID" id="100898100"/>
<evidence type="ECO:0000256" key="1">
    <source>
        <dbReference type="ARBA" id="ARBA00001604"/>
    </source>
</evidence>
<dbReference type="Pfam" id="PF00068">
    <property type="entry name" value="Phospholip_A2_1"/>
    <property type="match status" value="1"/>
</dbReference>
<evidence type="ECO:0000256" key="6">
    <source>
        <dbReference type="ARBA" id="ARBA00023157"/>
    </source>
</evidence>
<keyword evidence="4 10" id="KW-0964">Secreted</keyword>
<feature type="disulfide bond" evidence="9">
    <location>
        <begin position="107"/>
        <end position="168"/>
    </location>
</feature>
<accession>A0AAJ6VVJ6</accession>
<evidence type="ECO:0000256" key="3">
    <source>
        <dbReference type="ARBA" id="ARBA00009659"/>
    </source>
</evidence>
<dbReference type="InterPro" id="IPR033112">
    <property type="entry name" value="PLA2_Asp_AS"/>
</dbReference>
<dbReference type="PANTHER" id="PTHR11716:SF107">
    <property type="entry name" value="PHOSPHOLIPASE A2"/>
    <property type="match status" value="1"/>
</dbReference>
<dbReference type="GO" id="GO:0016042">
    <property type="term" value="P:lipid catabolic process"/>
    <property type="evidence" value="ECO:0007669"/>
    <property type="project" value="InterPro"/>
</dbReference>
<proteinExistence type="inferred from homology"/>
<dbReference type="SMART" id="SM00085">
    <property type="entry name" value="PA2c"/>
    <property type="match status" value="1"/>
</dbReference>
<evidence type="ECO:0000256" key="7">
    <source>
        <dbReference type="PIRSR" id="PIRSR601211-1"/>
    </source>
</evidence>
<dbReference type="InterPro" id="IPR001211">
    <property type="entry name" value="PLA2"/>
</dbReference>
<feature type="binding site" evidence="8">
    <location>
        <position position="112"/>
    </location>
    <ligand>
        <name>Ca(2+)</name>
        <dbReference type="ChEBI" id="CHEBI:29108"/>
    </ligand>
</feature>
<feature type="non-terminal residue" evidence="13">
    <location>
        <position position="265"/>
    </location>
</feature>
<feature type="binding site" evidence="8">
    <location>
        <position position="91"/>
    </location>
    <ligand>
        <name>Ca(2+)</name>
        <dbReference type="ChEBI" id="CHEBI:29108"/>
    </ligand>
</feature>
<evidence type="ECO:0000256" key="10">
    <source>
        <dbReference type="RuleBase" id="RU361236"/>
    </source>
</evidence>
<keyword evidence="5" id="KW-0865">Zymogen</keyword>
<evidence type="ECO:0000313" key="13">
    <source>
        <dbReference type="RefSeq" id="XP_003737998.1"/>
    </source>
</evidence>
<dbReference type="InterPro" id="IPR016090">
    <property type="entry name" value="PLA2-like_dom"/>
</dbReference>
<dbReference type="GO" id="GO:0050482">
    <property type="term" value="P:arachidonate secretion"/>
    <property type="evidence" value="ECO:0007669"/>
    <property type="project" value="InterPro"/>
</dbReference>
<dbReference type="EC" id="3.1.1.4" evidence="10"/>
<keyword evidence="12" id="KW-1185">Reference proteome</keyword>
<dbReference type="InterPro" id="IPR033113">
    <property type="entry name" value="PLA2_histidine"/>
</dbReference>
<keyword evidence="8" id="KW-0479">Metal-binding</keyword>
<feature type="active site" evidence="7">
    <location>
        <position position="111"/>
    </location>
</feature>
<comment type="catalytic activity">
    <reaction evidence="1 10">
        <text>a 1,2-diacyl-sn-glycero-3-phosphocholine + H2O = a 1-acyl-sn-glycero-3-phosphocholine + a fatty acid + H(+)</text>
        <dbReference type="Rhea" id="RHEA:15801"/>
        <dbReference type="ChEBI" id="CHEBI:15377"/>
        <dbReference type="ChEBI" id="CHEBI:15378"/>
        <dbReference type="ChEBI" id="CHEBI:28868"/>
        <dbReference type="ChEBI" id="CHEBI:57643"/>
        <dbReference type="ChEBI" id="CHEBI:58168"/>
        <dbReference type="EC" id="3.1.1.4"/>
    </reaction>
</comment>
<comment type="subcellular location">
    <subcellularLocation>
        <location evidence="2 10">Secreted</location>
    </subcellularLocation>
</comment>
<dbReference type="Gene3D" id="1.20.90.10">
    <property type="entry name" value="Phospholipase A2 domain"/>
    <property type="match status" value="1"/>
</dbReference>
<dbReference type="Proteomes" id="UP000694867">
    <property type="component" value="Unplaced"/>
</dbReference>
<dbReference type="AlphaFoldDB" id="A0AAJ6VVJ6"/>
<feature type="active site" evidence="7">
    <location>
        <position position="162"/>
    </location>
</feature>
<feature type="disulfide bond" evidence="9">
    <location>
        <begin position="114"/>
        <end position="161"/>
    </location>
</feature>
<gene>
    <name evidence="13" type="primary">LOC100898100</name>
</gene>
<comment type="similarity">
    <text evidence="3">Belongs to the phospholipase A2 family. Group III subfamily.</text>
</comment>
<dbReference type="KEGG" id="goe:100898100"/>
<keyword evidence="10" id="KW-0378">Hydrolase</keyword>
<reference evidence="13" key="1">
    <citation type="submission" date="2025-08" db="UniProtKB">
        <authorList>
            <consortium name="RefSeq"/>
        </authorList>
    </citation>
    <scope>IDENTIFICATION</scope>
</reference>
<feature type="binding site" evidence="8">
    <location>
        <position position="93"/>
    </location>
    <ligand>
        <name>Ca(2+)</name>
        <dbReference type="ChEBI" id="CHEBI:29108"/>
    </ligand>
</feature>
<dbReference type="InterPro" id="IPR036444">
    <property type="entry name" value="PLipase_A2_dom_sf"/>
</dbReference>
<feature type="domain" description="Phospholipase A2-like central" evidence="11">
    <location>
        <begin position="66"/>
        <end position="182"/>
    </location>
</feature>
<dbReference type="GO" id="GO:0005576">
    <property type="term" value="C:extracellular region"/>
    <property type="evidence" value="ECO:0007669"/>
    <property type="project" value="UniProtKB-SubCell"/>
</dbReference>
<dbReference type="PANTHER" id="PTHR11716">
    <property type="entry name" value="PHOSPHOLIPASE A2 FAMILY MEMBER"/>
    <property type="match status" value="1"/>
</dbReference>
<dbReference type="RefSeq" id="XP_003737998.1">
    <property type="nucleotide sequence ID" value="XM_003737950.1"/>
</dbReference>
<dbReference type="CDD" id="cd00125">
    <property type="entry name" value="PLA2c"/>
    <property type="match status" value="1"/>
</dbReference>
<dbReference type="GO" id="GO:0006644">
    <property type="term" value="P:phospholipid metabolic process"/>
    <property type="evidence" value="ECO:0007669"/>
    <property type="project" value="InterPro"/>
</dbReference>
<evidence type="ECO:0000256" key="5">
    <source>
        <dbReference type="ARBA" id="ARBA00023145"/>
    </source>
</evidence>
<keyword evidence="8 10" id="KW-0106">Calcium</keyword>
<dbReference type="PRINTS" id="PR00389">
    <property type="entry name" value="PHPHLIPASEA2"/>
</dbReference>
<sequence length="265" mass="29732">MLALAKARRALRLLLSWVKLQVFEQEHRERGKSFNNLEEHLYRNESRNIIIADVPFQRKLTRKKRSVLQLASMLKCVTGCSPLAFHGYGCFCGYMGDGSPVDPIDSCCLEHDWCYSSTHCSHVATYFLPYDWHCGSHGYAYCDFTGSASPHASCAQQLCACDAAFAKCISKYPCPVRRANCRQGRSLIRSIFGYSIMSTLEEASLPASLHKVEKIRKLKTKLSLTAGIHEDPWTKLPALHVKAEVDQTELTASSKKLPEDPSIVV</sequence>
<dbReference type="SUPFAM" id="SSF48619">
    <property type="entry name" value="Phospholipase A2, PLA2"/>
    <property type="match status" value="1"/>
</dbReference>
<comment type="cofactor">
    <cofactor evidence="8">
        <name>Ca(2+)</name>
        <dbReference type="ChEBI" id="CHEBI:29108"/>
    </cofactor>
    <text evidence="8">Binds 1 Ca(2+) ion per subunit.</text>
</comment>
<protein>
    <recommendedName>
        <fullName evidence="10">Phospholipase A2</fullName>
        <ecNumber evidence="10">3.1.1.4</ecNumber>
    </recommendedName>
</protein>